<dbReference type="AlphaFoldDB" id="A0A9P5IT76"/>
<evidence type="ECO:0000256" key="1">
    <source>
        <dbReference type="SAM" id="Coils"/>
    </source>
</evidence>
<dbReference type="Proteomes" id="UP000710849">
    <property type="component" value="Unassembled WGS sequence"/>
</dbReference>
<proteinExistence type="predicted"/>
<organism evidence="3 4">
    <name type="scientific">Botrytis byssoidea</name>
    <dbReference type="NCBI Taxonomy" id="139641"/>
    <lineage>
        <taxon>Eukaryota</taxon>
        <taxon>Fungi</taxon>
        <taxon>Dikarya</taxon>
        <taxon>Ascomycota</taxon>
        <taxon>Pezizomycotina</taxon>
        <taxon>Leotiomycetes</taxon>
        <taxon>Helotiales</taxon>
        <taxon>Sclerotiniaceae</taxon>
        <taxon>Botrytis</taxon>
    </lineage>
</organism>
<keyword evidence="1" id="KW-0175">Coiled coil</keyword>
<dbReference type="GeneID" id="62147426"/>
<evidence type="ECO:0000256" key="2">
    <source>
        <dbReference type="SAM" id="MobiDB-lite"/>
    </source>
</evidence>
<feature type="coiled-coil region" evidence="1">
    <location>
        <begin position="44"/>
        <end position="88"/>
    </location>
</feature>
<keyword evidence="4" id="KW-1185">Reference proteome</keyword>
<reference evidence="3 4" key="1">
    <citation type="journal article" date="2020" name="Genome Biol. Evol.">
        <title>Comparative genomics of Sclerotiniaceae.</title>
        <authorList>
            <person name="Valero Jimenez C.A."/>
            <person name="Steentjes M."/>
            <person name="Scholten O.E."/>
            <person name="Van Kan J.A.L."/>
        </authorList>
    </citation>
    <scope>NUCLEOTIDE SEQUENCE [LARGE SCALE GENOMIC DNA]</scope>
    <source>
        <strain evidence="3 4">MUCL 94</strain>
    </source>
</reference>
<comment type="caution">
    <text evidence="3">The sequence shown here is derived from an EMBL/GenBank/DDBJ whole genome shotgun (WGS) entry which is preliminary data.</text>
</comment>
<dbReference type="RefSeq" id="XP_038734958.1">
    <property type="nucleotide sequence ID" value="XM_038874349.1"/>
</dbReference>
<protein>
    <submittedName>
        <fullName evidence="3">Uncharacterized protein</fullName>
    </submittedName>
</protein>
<accession>A0A9P5IT76</accession>
<sequence>MGFGDMDRVPLDDRMFLDEQAPLGSQTCDDDRQNERGHSIVKGYEDLEFQKAEFKKLQEDHQKQVHEFEEAKIELEDELRTFKNMELENERKLGILRAEQSRFSTTVKAFNESLRNARAATERFNKKSMMLNGKFMAAKNREQSFFREYNDKQRCLVEREKRIDAKLKHLGIDEKFFDLDRKSSEHSQSILPEIKKEREE</sequence>
<evidence type="ECO:0000313" key="4">
    <source>
        <dbReference type="Proteomes" id="UP000710849"/>
    </source>
</evidence>
<feature type="region of interest" description="Disordered" evidence="2">
    <location>
        <begin position="181"/>
        <end position="200"/>
    </location>
</feature>
<name>A0A9P5IT76_9HELO</name>
<dbReference type="EMBL" id="RCSW01000006">
    <property type="protein sequence ID" value="KAF7948426.1"/>
    <property type="molecule type" value="Genomic_DNA"/>
</dbReference>
<gene>
    <name evidence="3" type="ORF">EAE97_003837</name>
</gene>
<evidence type="ECO:0000313" key="3">
    <source>
        <dbReference type="EMBL" id="KAF7948426.1"/>
    </source>
</evidence>